<accession>A0A3P3XMB2</accession>
<sequence>MNDFEYILSNTIRKDLAKYIVNSILPVPEKLFRYTGLKEYVLSDLTNNQLKPVDPSYFNDTYDSSLIIDNVNGRPDDYTFIRRIYENANDMGNYRKIVEKRKKLDFAIKDHFKNHFRIMCFSEICNDIKMWGLYADYNKGICIEALSKVMR</sequence>
<organism evidence="1">
    <name type="scientific">uncultured spirochete</name>
    <dbReference type="NCBI Taxonomy" id="156406"/>
    <lineage>
        <taxon>Bacteria</taxon>
        <taxon>Pseudomonadati</taxon>
        <taxon>Spirochaetota</taxon>
        <taxon>Spirochaetia</taxon>
        <taxon>Spirochaetales</taxon>
        <taxon>environmental samples</taxon>
    </lineage>
</organism>
<protein>
    <recommendedName>
        <fullName evidence="2">DUF2971 domain-containing protein</fullName>
    </recommendedName>
</protein>
<reference evidence="1" key="1">
    <citation type="submission" date="2017-02" db="EMBL/GenBank/DDBJ databases">
        <authorList>
            <person name="Regsiter A."/>
            <person name="William W."/>
        </authorList>
    </citation>
    <scope>NUCLEOTIDE SEQUENCE</scope>
    <source>
        <strain evidence="1">BdmA 4</strain>
    </source>
</reference>
<evidence type="ECO:0008006" key="2">
    <source>
        <dbReference type="Google" id="ProtNLM"/>
    </source>
</evidence>
<proteinExistence type="predicted"/>
<gene>
    <name evidence="1" type="ORF">SPIRO4BDMA_30063</name>
</gene>
<name>A0A3P3XMB2_9SPIR</name>
<dbReference type="AlphaFoldDB" id="A0A3P3XMB2"/>
<dbReference type="EMBL" id="FWDO01000003">
    <property type="protein sequence ID" value="SLM17426.1"/>
    <property type="molecule type" value="Genomic_DNA"/>
</dbReference>
<evidence type="ECO:0000313" key="1">
    <source>
        <dbReference type="EMBL" id="SLM17426.1"/>
    </source>
</evidence>